<dbReference type="InterPro" id="IPR050109">
    <property type="entry name" value="HTH-type_TetR-like_transc_reg"/>
</dbReference>
<keyword evidence="7" id="KW-1185">Reference proteome</keyword>
<dbReference type="Pfam" id="PF00440">
    <property type="entry name" value="TetR_N"/>
    <property type="match status" value="1"/>
</dbReference>
<dbReference type="InterPro" id="IPR001647">
    <property type="entry name" value="HTH_TetR"/>
</dbReference>
<dbReference type="Gene3D" id="1.10.357.10">
    <property type="entry name" value="Tetracycline Repressor, domain 2"/>
    <property type="match status" value="1"/>
</dbReference>
<dbReference type="InterPro" id="IPR041347">
    <property type="entry name" value="MftR_C"/>
</dbReference>
<evidence type="ECO:0000256" key="2">
    <source>
        <dbReference type="ARBA" id="ARBA00023125"/>
    </source>
</evidence>
<dbReference type="Gene3D" id="1.10.10.60">
    <property type="entry name" value="Homeodomain-like"/>
    <property type="match status" value="1"/>
</dbReference>
<dbReference type="SUPFAM" id="SSF46689">
    <property type="entry name" value="Homeodomain-like"/>
    <property type="match status" value="1"/>
</dbReference>
<dbReference type="InterPro" id="IPR009057">
    <property type="entry name" value="Homeodomain-like_sf"/>
</dbReference>
<evidence type="ECO:0000256" key="3">
    <source>
        <dbReference type="ARBA" id="ARBA00023163"/>
    </source>
</evidence>
<keyword evidence="2 4" id="KW-0238">DNA-binding</keyword>
<comment type="caution">
    <text evidence="6">The sequence shown here is derived from an EMBL/GenBank/DDBJ whole genome shotgun (WGS) entry which is preliminary data.</text>
</comment>
<dbReference type="Pfam" id="PF17754">
    <property type="entry name" value="TetR_C_14"/>
    <property type="match status" value="1"/>
</dbReference>
<feature type="domain" description="HTH tetR-type" evidence="5">
    <location>
        <begin position="17"/>
        <end position="77"/>
    </location>
</feature>
<evidence type="ECO:0000259" key="5">
    <source>
        <dbReference type="PROSITE" id="PS50977"/>
    </source>
</evidence>
<organism evidence="6 7">
    <name type="scientific">Actinomycetospora chlora</name>
    <dbReference type="NCBI Taxonomy" id="663608"/>
    <lineage>
        <taxon>Bacteria</taxon>
        <taxon>Bacillati</taxon>
        <taxon>Actinomycetota</taxon>
        <taxon>Actinomycetes</taxon>
        <taxon>Pseudonocardiales</taxon>
        <taxon>Pseudonocardiaceae</taxon>
        <taxon>Actinomycetospora</taxon>
    </lineage>
</organism>
<protein>
    <submittedName>
        <fullName evidence="6">TetR family transcriptional regulator</fullName>
    </submittedName>
</protein>
<evidence type="ECO:0000256" key="4">
    <source>
        <dbReference type="PROSITE-ProRule" id="PRU00335"/>
    </source>
</evidence>
<keyword evidence="1" id="KW-0805">Transcription regulation</keyword>
<dbReference type="Proteomes" id="UP001500928">
    <property type="component" value="Unassembled WGS sequence"/>
</dbReference>
<name>A0ABP9CBS2_9PSEU</name>
<accession>A0ABP9CBS2</accession>
<reference evidence="7" key="1">
    <citation type="journal article" date="2019" name="Int. J. Syst. Evol. Microbiol.">
        <title>The Global Catalogue of Microorganisms (GCM) 10K type strain sequencing project: providing services to taxonomists for standard genome sequencing and annotation.</title>
        <authorList>
            <consortium name="The Broad Institute Genomics Platform"/>
            <consortium name="The Broad Institute Genome Sequencing Center for Infectious Disease"/>
            <person name="Wu L."/>
            <person name="Ma J."/>
        </authorList>
    </citation>
    <scope>NUCLEOTIDE SEQUENCE [LARGE SCALE GENOMIC DNA]</scope>
    <source>
        <strain evidence="7">JCM 17979</strain>
    </source>
</reference>
<sequence length="205" mass="21514">MAEDVPARPGLRERKKAATRAALRDAAVRLGREHGPDGVTVEAICAEVDVSPRTFFNHFASKDDAFFGAGPEATTDVTDAIVARPAAEEPLEAAAAVLADVLDTATGSGTWHQQLLLLREHPELLPRMHAATRATEAAVAEGVAQRTGHPATDPYARTVAGVAMTAVRVAVGLWLDGPETPGAAARERLAEVVALVRAGLAPPRR</sequence>
<dbReference type="RefSeq" id="WP_345422680.1">
    <property type="nucleotide sequence ID" value="NZ_BAABHO010000057.1"/>
</dbReference>
<dbReference type="PANTHER" id="PTHR30055">
    <property type="entry name" value="HTH-TYPE TRANSCRIPTIONAL REGULATOR RUTR"/>
    <property type="match status" value="1"/>
</dbReference>
<dbReference type="PANTHER" id="PTHR30055:SF238">
    <property type="entry name" value="MYCOFACTOCIN BIOSYNTHESIS TRANSCRIPTIONAL REGULATOR MFTR-RELATED"/>
    <property type="match status" value="1"/>
</dbReference>
<gene>
    <name evidence="6" type="ORF">GCM10023200_51470</name>
</gene>
<evidence type="ECO:0000256" key="1">
    <source>
        <dbReference type="ARBA" id="ARBA00023015"/>
    </source>
</evidence>
<dbReference type="PROSITE" id="PS50977">
    <property type="entry name" value="HTH_TETR_2"/>
    <property type="match status" value="1"/>
</dbReference>
<evidence type="ECO:0000313" key="7">
    <source>
        <dbReference type="Proteomes" id="UP001500928"/>
    </source>
</evidence>
<keyword evidence="3" id="KW-0804">Transcription</keyword>
<dbReference type="EMBL" id="BAABHO010000057">
    <property type="protein sequence ID" value="GAA4807535.1"/>
    <property type="molecule type" value="Genomic_DNA"/>
</dbReference>
<feature type="DNA-binding region" description="H-T-H motif" evidence="4">
    <location>
        <begin position="40"/>
        <end position="59"/>
    </location>
</feature>
<evidence type="ECO:0000313" key="6">
    <source>
        <dbReference type="EMBL" id="GAA4807535.1"/>
    </source>
</evidence>
<proteinExistence type="predicted"/>